<proteinExistence type="predicted"/>
<keyword evidence="1" id="KW-0732">Signal</keyword>
<evidence type="ECO:0000313" key="3">
    <source>
        <dbReference type="Proteomes" id="UP000654075"/>
    </source>
</evidence>
<dbReference type="GO" id="GO:0016020">
    <property type="term" value="C:membrane"/>
    <property type="evidence" value="ECO:0007669"/>
    <property type="project" value="InterPro"/>
</dbReference>
<accession>A0A813I0D6</accession>
<dbReference type="EMBL" id="CAJNNV010033352">
    <property type="protein sequence ID" value="CAE8643408.1"/>
    <property type="molecule type" value="Genomic_DNA"/>
</dbReference>
<evidence type="ECO:0000256" key="1">
    <source>
        <dbReference type="SAM" id="SignalP"/>
    </source>
</evidence>
<dbReference type="Pfam" id="PF04724">
    <property type="entry name" value="Glyco_transf_17"/>
    <property type="match status" value="1"/>
</dbReference>
<feature type="signal peptide" evidence="1">
    <location>
        <begin position="1"/>
        <end position="15"/>
    </location>
</feature>
<name>A0A813I0D6_POLGL</name>
<dbReference type="AlphaFoldDB" id="A0A813I0D6"/>
<dbReference type="Proteomes" id="UP000654075">
    <property type="component" value="Unassembled WGS sequence"/>
</dbReference>
<evidence type="ECO:0000313" key="2">
    <source>
        <dbReference type="EMBL" id="CAE8643408.1"/>
    </source>
</evidence>
<protein>
    <submittedName>
        <fullName evidence="2">Uncharacterized protein</fullName>
    </submittedName>
</protein>
<keyword evidence="3" id="KW-1185">Reference proteome</keyword>
<dbReference type="GO" id="GO:0003830">
    <property type="term" value="F:beta-1,4-mannosylglycoprotein 4-beta-N-acetylglucosaminyltransferase activity"/>
    <property type="evidence" value="ECO:0007669"/>
    <property type="project" value="InterPro"/>
</dbReference>
<gene>
    <name evidence="2" type="ORF">PGLA1383_LOCUS57754</name>
</gene>
<dbReference type="GO" id="GO:0006044">
    <property type="term" value="P:N-acetylglucosamine metabolic process"/>
    <property type="evidence" value="ECO:0007669"/>
    <property type="project" value="TreeGrafter"/>
</dbReference>
<dbReference type="OrthoDB" id="6474464at2759"/>
<feature type="non-terminal residue" evidence="2">
    <location>
        <position position="1"/>
    </location>
</feature>
<sequence>LSLYLLLWPISSTSALHWTWLSSQEQPTLDWNLELDLPSIPAAYRFQIEREQDCSRHGLELRGGGRGRVVDTLLFSSELDILEARLHELYEWVDLIVIVEIGITYQGAPRNSTLASCLRLDNCLARFWPLLDKVHYTFVESLPNCGVGDAWACESQHRELLLHGFLNAGGLDEDMVIVSDADEFARASTAWTLANCEVPDRMHIETDFCYFSAHCRVKGGDLRLKAVRGGLLKELGPQAIRLHKPHGLGQSWTILRDGGFHFSYFMSPAEMVDKIESFAHGEFNRFPFNTEMWLWDNARMCTFSVDWVHVPAVYIPTADLVYPRV</sequence>
<dbReference type="InterPro" id="IPR006813">
    <property type="entry name" value="Glyco_trans_17"/>
</dbReference>
<dbReference type="PANTHER" id="PTHR12224:SF0">
    <property type="entry name" value="BETA-1,4-MANNOSYL-GLYCOPROTEIN 4-BETA-N-ACETYLGLUCOSAMINYLTRANSFERASE"/>
    <property type="match status" value="1"/>
</dbReference>
<dbReference type="PANTHER" id="PTHR12224">
    <property type="entry name" value="BETA-1,4-MANNOSYL-GLYCOPROTEIN BETA-1,4-N-ACETYLGLUCOSAMINYL-TRANSFERASE"/>
    <property type="match status" value="1"/>
</dbReference>
<organism evidence="2 3">
    <name type="scientific">Polarella glacialis</name>
    <name type="common">Dinoflagellate</name>
    <dbReference type="NCBI Taxonomy" id="89957"/>
    <lineage>
        <taxon>Eukaryota</taxon>
        <taxon>Sar</taxon>
        <taxon>Alveolata</taxon>
        <taxon>Dinophyceae</taxon>
        <taxon>Suessiales</taxon>
        <taxon>Suessiaceae</taxon>
        <taxon>Polarella</taxon>
    </lineage>
</organism>
<comment type="caution">
    <text evidence="2">The sequence shown here is derived from an EMBL/GenBank/DDBJ whole genome shotgun (WGS) entry which is preliminary data.</text>
</comment>
<reference evidence="2" key="1">
    <citation type="submission" date="2021-02" db="EMBL/GenBank/DDBJ databases">
        <authorList>
            <person name="Dougan E. K."/>
            <person name="Rhodes N."/>
            <person name="Thang M."/>
            <person name="Chan C."/>
        </authorList>
    </citation>
    <scope>NUCLEOTIDE SEQUENCE</scope>
</reference>
<feature type="non-terminal residue" evidence="2">
    <location>
        <position position="325"/>
    </location>
</feature>
<feature type="chain" id="PRO_5032896170" evidence="1">
    <location>
        <begin position="16"/>
        <end position="325"/>
    </location>
</feature>